<feature type="transmembrane region" description="Helical" evidence="8">
    <location>
        <begin position="326"/>
        <end position="344"/>
    </location>
</feature>
<evidence type="ECO:0000256" key="4">
    <source>
        <dbReference type="ARBA" id="ARBA00022692"/>
    </source>
</evidence>
<feature type="transmembrane region" description="Helical" evidence="8">
    <location>
        <begin position="51"/>
        <end position="73"/>
    </location>
</feature>
<feature type="binding site" evidence="7">
    <location>
        <position position="219"/>
    </location>
    <ligand>
        <name>Mg(2+)</name>
        <dbReference type="ChEBI" id="CHEBI:18420"/>
    </ligand>
</feature>
<keyword evidence="7" id="KW-0460">Magnesium</keyword>
<feature type="transmembrane region" description="Helical" evidence="8">
    <location>
        <begin position="167"/>
        <end position="185"/>
    </location>
</feature>
<keyword evidence="5 8" id="KW-1133">Transmembrane helix</keyword>
<protein>
    <submittedName>
        <fullName evidence="9">Undecaprenyl-phosphate alpha-N-acetylglucosaminyl 1-phosphate transferase</fullName>
        <ecNumber evidence="9">2.7.8.33</ecNumber>
    </submittedName>
</protein>
<keyword evidence="6 8" id="KW-0472">Membrane</keyword>
<feature type="transmembrane region" description="Helical" evidence="8">
    <location>
        <begin position="303"/>
        <end position="320"/>
    </location>
</feature>
<dbReference type="PANTHER" id="PTHR22926:SF3">
    <property type="entry name" value="UNDECAPRENYL-PHOSPHATE ALPHA-N-ACETYLGLUCOSAMINYL 1-PHOSPHATE TRANSFERASE"/>
    <property type="match status" value="1"/>
</dbReference>
<dbReference type="EMBL" id="CADCTQ010000079">
    <property type="protein sequence ID" value="CAA9229290.1"/>
    <property type="molecule type" value="Genomic_DNA"/>
</dbReference>
<evidence type="ECO:0000256" key="2">
    <source>
        <dbReference type="ARBA" id="ARBA00022475"/>
    </source>
</evidence>
<organism evidence="9">
    <name type="scientific">uncultured Cytophagales bacterium</name>
    <dbReference type="NCBI Taxonomy" id="158755"/>
    <lineage>
        <taxon>Bacteria</taxon>
        <taxon>Pseudomonadati</taxon>
        <taxon>Bacteroidota</taxon>
        <taxon>Sphingobacteriia</taxon>
        <taxon>Sphingobacteriales</taxon>
        <taxon>environmental samples</taxon>
    </lineage>
</organism>
<keyword evidence="2" id="KW-1003">Cell membrane</keyword>
<comment type="cofactor">
    <cofactor evidence="7">
        <name>Mg(2+)</name>
        <dbReference type="ChEBI" id="CHEBI:18420"/>
    </cofactor>
</comment>
<dbReference type="Pfam" id="PF00953">
    <property type="entry name" value="Glycos_transf_4"/>
    <property type="match status" value="1"/>
</dbReference>
<feature type="transmembrane region" description="Helical" evidence="8">
    <location>
        <begin position="191"/>
        <end position="208"/>
    </location>
</feature>
<name>A0A6J4HNP0_9SPHI</name>
<keyword evidence="3 9" id="KW-0808">Transferase</keyword>
<evidence type="ECO:0000313" key="9">
    <source>
        <dbReference type="EMBL" id="CAA9229290.1"/>
    </source>
</evidence>
<keyword evidence="4 8" id="KW-0812">Transmembrane</keyword>
<dbReference type="PANTHER" id="PTHR22926">
    <property type="entry name" value="PHOSPHO-N-ACETYLMURAMOYL-PENTAPEPTIDE-TRANSFERASE"/>
    <property type="match status" value="1"/>
</dbReference>
<feature type="binding site" evidence="7">
    <location>
        <position position="159"/>
    </location>
    <ligand>
        <name>Mg(2+)</name>
        <dbReference type="ChEBI" id="CHEBI:18420"/>
    </ligand>
</feature>
<accession>A0A6J4HNP0</accession>
<dbReference type="GO" id="GO:0005886">
    <property type="term" value="C:plasma membrane"/>
    <property type="evidence" value="ECO:0007669"/>
    <property type="project" value="UniProtKB-SubCell"/>
</dbReference>
<dbReference type="CDD" id="cd06853">
    <property type="entry name" value="GT_WecA_like"/>
    <property type="match status" value="1"/>
</dbReference>
<keyword evidence="7" id="KW-0479">Metal-binding</keyword>
<gene>
    <name evidence="9" type="ORF">AVDCRST_MAG56-859</name>
</gene>
<dbReference type="GO" id="GO:0009103">
    <property type="term" value="P:lipopolysaccharide biosynthetic process"/>
    <property type="evidence" value="ECO:0007669"/>
    <property type="project" value="TreeGrafter"/>
</dbReference>
<dbReference type="InterPro" id="IPR000715">
    <property type="entry name" value="Glycosyl_transferase_4"/>
</dbReference>
<feature type="transmembrane region" description="Helical" evidence="8">
    <location>
        <begin position="108"/>
        <end position="126"/>
    </location>
</feature>
<sequence>MIYVEPSTLNILMAFLTAFTIAFLAVPPVIRVSSIRRIFDEPDERKQHKNSIPSLGGVAMFAAIFFSIIFWAQDINFEQLRWMILPLFIIFMQGLKDDIVAIHAVKKLIGQLIATAIMVFWGGLYIDDLQGILGIGPIPAYVSIPFTLFTVAVIINSFNLIDGVDGLAGTIGVVTTVTFGTLFFLGQHYSLALISFTITGALLGFLWYNFSPAKIFMGDGGSLVIGMVLGILCIRFLDAEIRLEDGGPALPTPPIALAILIVPLTDTLRVFMIRMSQGKSPFSPDRNHLHHVLLRLGFNHRQVALTLGGINLAFIMLALLLRNVDITVATLVIIGTSVTACVVLQRLSSRKKLDVPAPAMPKPVNVEQTA</sequence>
<dbReference type="EC" id="2.7.8.33" evidence="9"/>
<dbReference type="GO" id="GO:0044038">
    <property type="term" value="P:cell wall macromolecule biosynthetic process"/>
    <property type="evidence" value="ECO:0007669"/>
    <property type="project" value="TreeGrafter"/>
</dbReference>
<evidence type="ECO:0000256" key="1">
    <source>
        <dbReference type="ARBA" id="ARBA00004651"/>
    </source>
</evidence>
<evidence type="ECO:0000256" key="7">
    <source>
        <dbReference type="PIRSR" id="PIRSR600715-1"/>
    </source>
</evidence>
<evidence type="ECO:0000256" key="3">
    <source>
        <dbReference type="ARBA" id="ARBA00022679"/>
    </source>
</evidence>
<evidence type="ECO:0000256" key="6">
    <source>
        <dbReference type="ARBA" id="ARBA00023136"/>
    </source>
</evidence>
<dbReference type="GO" id="GO:0071555">
    <property type="term" value="P:cell wall organization"/>
    <property type="evidence" value="ECO:0007669"/>
    <property type="project" value="TreeGrafter"/>
</dbReference>
<dbReference type="GO" id="GO:0046872">
    <property type="term" value="F:metal ion binding"/>
    <property type="evidence" value="ECO:0007669"/>
    <property type="project" value="UniProtKB-KW"/>
</dbReference>
<comment type="subcellular location">
    <subcellularLocation>
        <location evidence="1">Cell membrane</location>
        <topology evidence="1">Multi-pass membrane protein</topology>
    </subcellularLocation>
</comment>
<reference evidence="9" key="1">
    <citation type="submission" date="2020-02" db="EMBL/GenBank/DDBJ databases">
        <authorList>
            <person name="Meier V. D."/>
        </authorList>
    </citation>
    <scope>NUCLEOTIDE SEQUENCE</scope>
    <source>
        <strain evidence="9">AVDCRST_MAG56</strain>
    </source>
</reference>
<evidence type="ECO:0000256" key="8">
    <source>
        <dbReference type="SAM" id="Phobius"/>
    </source>
</evidence>
<feature type="transmembrane region" description="Helical" evidence="8">
    <location>
        <begin position="12"/>
        <end position="30"/>
    </location>
</feature>
<evidence type="ECO:0000256" key="5">
    <source>
        <dbReference type="ARBA" id="ARBA00022989"/>
    </source>
</evidence>
<feature type="transmembrane region" description="Helical" evidence="8">
    <location>
        <begin position="132"/>
        <end position="155"/>
    </location>
</feature>
<dbReference type="GO" id="GO:0036380">
    <property type="term" value="F:UDP-N-acetylglucosamine-undecaprenyl-phosphate N-acetylglucosaminephosphotransferase activity"/>
    <property type="evidence" value="ECO:0007669"/>
    <property type="project" value="UniProtKB-EC"/>
</dbReference>
<dbReference type="PROSITE" id="PS01348">
    <property type="entry name" value="MRAY_2"/>
    <property type="match status" value="1"/>
</dbReference>
<dbReference type="InterPro" id="IPR018480">
    <property type="entry name" value="PNAcMuramoyl-5peptid_Trfase_CS"/>
</dbReference>
<feature type="transmembrane region" description="Helical" evidence="8">
    <location>
        <begin position="220"/>
        <end position="237"/>
    </location>
</feature>
<dbReference type="AlphaFoldDB" id="A0A6J4HNP0"/>
<proteinExistence type="predicted"/>